<organism evidence="1 2">
    <name type="scientific">Streptomyces vulcanius</name>
    <dbReference type="NCBI Taxonomy" id="1441876"/>
    <lineage>
        <taxon>Bacteria</taxon>
        <taxon>Bacillati</taxon>
        <taxon>Actinomycetota</taxon>
        <taxon>Actinomycetes</taxon>
        <taxon>Kitasatosporales</taxon>
        <taxon>Streptomycetaceae</taxon>
        <taxon>Streptomyces</taxon>
    </lineage>
</organism>
<proteinExistence type="predicted"/>
<dbReference type="Proteomes" id="UP001595839">
    <property type="component" value="Unassembled WGS sequence"/>
</dbReference>
<comment type="caution">
    <text evidence="1">The sequence shown here is derived from an EMBL/GenBank/DDBJ whole genome shotgun (WGS) entry which is preliminary data.</text>
</comment>
<protein>
    <submittedName>
        <fullName evidence="1">Uncharacterized protein</fullName>
    </submittedName>
</protein>
<evidence type="ECO:0000313" key="1">
    <source>
        <dbReference type="EMBL" id="MFC4498910.1"/>
    </source>
</evidence>
<keyword evidence="2" id="KW-1185">Reference proteome</keyword>
<name>A0ABV9AG97_9ACTN</name>
<sequence>MIRLRLQVVGWRRRSLVLTDTPRPDCADCRGDGWIASYYGDADGEYADTEWDPCTCWNENRRAVLLPLPRRPRWLRRRTTDGRDSWAPAGYSNEPPF</sequence>
<reference evidence="2" key="1">
    <citation type="journal article" date="2019" name="Int. J. Syst. Evol. Microbiol.">
        <title>The Global Catalogue of Microorganisms (GCM) 10K type strain sequencing project: providing services to taxonomists for standard genome sequencing and annotation.</title>
        <authorList>
            <consortium name="The Broad Institute Genomics Platform"/>
            <consortium name="The Broad Institute Genome Sequencing Center for Infectious Disease"/>
            <person name="Wu L."/>
            <person name="Ma J."/>
        </authorList>
    </citation>
    <scope>NUCLEOTIDE SEQUENCE [LARGE SCALE GENOMIC DNA]</scope>
    <source>
        <strain evidence="2">CGMCC 4.7177</strain>
    </source>
</reference>
<dbReference type="EMBL" id="JBHSFK010000003">
    <property type="protein sequence ID" value="MFC4498910.1"/>
    <property type="molecule type" value="Genomic_DNA"/>
</dbReference>
<gene>
    <name evidence="1" type="ORF">ACFPIH_05150</name>
</gene>
<evidence type="ECO:0000313" key="2">
    <source>
        <dbReference type="Proteomes" id="UP001595839"/>
    </source>
</evidence>
<accession>A0ABV9AG97</accession>
<dbReference type="RefSeq" id="WP_381179857.1">
    <property type="nucleotide sequence ID" value="NZ_JBHSFK010000003.1"/>
</dbReference>